<keyword evidence="3" id="KW-1185">Reference proteome</keyword>
<dbReference type="EMBL" id="VIEB01000866">
    <property type="protein sequence ID" value="TQD79271.1"/>
    <property type="molecule type" value="Genomic_DNA"/>
</dbReference>
<dbReference type="AlphaFoldDB" id="A0A540KYG3"/>
<accession>A0A540KYG3</accession>
<feature type="region of interest" description="Disordered" evidence="1">
    <location>
        <begin position="146"/>
        <end position="168"/>
    </location>
</feature>
<evidence type="ECO:0000313" key="3">
    <source>
        <dbReference type="Proteomes" id="UP000315295"/>
    </source>
</evidence>
<proteinExistence type="predicted"/>
<evidence type="ECO:0000313" key="2">
    <source>
        <dbReference type="EMBL" id="TQD79271.1"/>
    </source>
</evidence>
<sequence length="208" mass="23367">MVKLAFSICFSNPPCLLRLADPRHRRSRLRPILFSPSSPFSRLRRLTPPFSVSGILTSSSSHARLWPSQLKPKRVSVLGKSTKKEEPVLEGLLKQYFNDFSFTFNHLGDYIALDYYFKLSFKSHNNNAQGGQSRASVATINNKDSSIASAQHGGGSDTPVASMLPGQLKLQPPRKAPELFQRLQLLREAPELFQRLQLLKNTHYTSEG</sequence>
<protein>
    <submittedName>
        <fullName evidence="2">Uncharacterized protein</fullName>
    </submittedName>
</protein>
<reference evidence="2 3" key="1">
    <citation type="journal article" date="2019" name="G3 (Bethesda)">
        <title>Sequencing of a Wild Apple (Malus baccata) Genome Unravels the Differences Between Cultivated and Wild Apple Species Regarding Disease Resistance and Cold Tolerance.</title>
        <authorList>
            <person name="Chen X."/>
        </authorList>
    </citation>
    <scope>NUCLEOTIDE SEQUENCE [LARGE SCALE GENOMIC DNA]</scope>
    <source>
        <strain evidence="3">cv. Shandingzi</strain>
        <tissue evidence="2">Leaves</tissue>
    </source>
</reference>
<name>A0A540KYG3_MALBA</name>
<dbReference type="Proteomes" id="UP000315295">
    <property type="component" value="Unassembled WGS sequence"/>
</dbReference>
<comment type="caution">
    <text evidence="2">The sequence shown here is derived from an EMBL/GenBank/DDBJ whole genome shotgun (WGS) entry which is preliminary data.</text>
</comment>
<organism evidence="2 3">
    <name type="scientific">Malus baccata</name>
    <name type="common">Siberian crab apple</name>
    <name type="synonym">Pyrus baccata</name>
    <dbReference type="NCBI Taxonomy" id="106549"/>
    <lineage>
        <taxon>Eukaryota</taxon>
        <taxon>Viridiplantae</taxon>
        <taxon>Streptophyta</taxon>
        <taxon>Embryophyta</taxon>
        <taxon>Tracheophyta</taxon>
        <taxon>Spermatophyta</taxon>
        <taxon>Magnoliopsida</taxon>
        <taxon>eudicotyledons</taxon>
        <taxon>Gunneridae</taxon>
        <taxon>Pentapetalae</taxon>
        <taxon>rosids</taxon>
        <taxon>fabids</taxon>
        <taxon>Rosales</taxon>
        <taxon>Rosaceae</taxon>
        <taxon>Amygdaloideae</taxon>
        <taxon>Maleae</taxon>
        <taxon>Malus</taxon>
    </lineage>
</organism>
<evidence type="ECO:0000256" key="1">
    <source>
        <dbReference type="SAM" id="MobiDB-lite"/>
    </source>
</evidence>
<gene>
    <name evidence="2" type="ORF">C1H46_035179</name>
</gene>